<dbReference type="Proteomes" id="UP001642540">
    <property type="component" value="Unassembled WGS sequence"/>
</dbReference>
<gene>
    <name evidence="1" type="ORF">ODALV1_LOCUS27565</name>
</gene>
<protein>
    <submittedName>
        <fullName evidence="1">Uncharacterized protein</fullName>
    </submittedName>
</protein>
<comment type="caution">
    <text evidence="1">The sequence shown here is derived from an EMBL/GenBank/DDBJ whole genome shotgun (WGS) entry which is preliminary data.</text>
</comment>
<evidence type="ECO:0000313" key="1">
    <source>
        <dbReference type="EMBL" id="CAL8138854.1"/>
    </source>
</evidence>
<proteinExistence type="predicted"/>
<reference evidence="1 2" key="1">
    <citation type="submission" date="2024-08" db="EMBL/GenBank/DDBJ databases">
        <authorList>
            <person name="Cucini C."/>
            <person name="Frati F."/>
        </authorList>
    </citation>
    <scope>NUCLEOTIDE SEQUENCE [LARGE SCALE GENOMIC DNA]</scope>
</reference>
<accession>A0ABP1RY89</accession>
<evidence type="ECO:0000313" key="2">
    <source>
        <dbReference type="Proteomes" id="UP001642540"/>
    </source>
</evidence>
<organism evidence="1 2">
    <name type="scientific">Orchesella dallaii</name>
    <dbReference type="NCBI Taxonomy" id="48710"/>
    <lineage>
        <taxon>Eukaryota</taxon>
        <taxon>Metazoa</taxon>
        <taxon>Ecdysozoa</taxon>
        <taxon>Arthropoda</taxon>
        <taxon>Hexapoda</taxon>
        <taxon>Collembola</taxon>
        <taxon>Entomobryomorpha</taxon>
        <taxon>Entomobryoidea</taxon>
        <taxon>Orchesellidae</taxon>
        <taxon>Orchesellinae</taxon>
        <taxon>Orchesella</taxon>
    </lineage>
</organism>
<sequence>MDQQKLNPPTHGQIQWILKPSKNLRQKHENASGRVPKQLNIDEVAALFPYPNRCLQNRVSIFTYSINSLQNDFDRIRASKRESWSGMTGPGIPLLYFIFKLSGRMPVFIHHMILGGGCPSLMKSNFAMSMVRRMFWRSGLVLLNLIT</sequence>
<keyword evidence="2" id="KW-1185">Reference proteome</keyword>
<name>A0ABP1RY89_9HEXA</name>
<dbReference type="EMBL" id="CAXLJM020000124">
    <property type="protein sequence ID" value="CAL8138854.1"/>
    <property type="molecule type" value="Genomic_DNA"/>
</dbReference>